<feature type="compositionally biased region" description="Basic and acidic residues" evidence="1">
    <location>
        <begin position="632"/>
        <end position="641"/>
    </location>
</feature>
<keyword evidence="3" id="KW-1185">Reference proteome</keyword>
<feature type="region of interest" description="Disordered" evidence="1">
    <location>
        <begin position="533"/>
        <end position="565"/>
    </location>
</feature>
<feature type="region of interest" description="Disordered" evidence="1">
    <location>
        <begin position="632"/>
        <end position="652"/>
    </location>
</feature>
<accession>A0AAV1BUT9</accession>
<proteinExistence type="predicted"/>
<dbReference type="PANTHER" id="PTHR33621">
    <property type="entry name" value="ASPARTIC/GLUTAMIC ACID-RICH PROTEIN"/>
    <property type="match status" value="1"/>
</dbReference>
<comment type="caution">
    <text evidence="2">The sequence shown here is derived from an EMBL/GenBank/DDBJ whole genome shotgun (WGS) entry which is preliminary data.</text>
</comment>
<name>A0AAV1BUT9_OLDCO</name>
<feature type="compositionally biased region" description="Basic and acidic residues" evidence="1">
    <location>
        <begin position="250"/>
        <end position="261"/>
    </location>
</feature>
<feature type="region of interest" description="Disordered" evidence="1">
    <location>
        <begin position="273"/>
        <end position="327"/>
    </location>
</feature>
<feature type="compositionally biased region" description="Basic and acidic residues" evidence="1">
    <location>
        <begin position="285"/>
        <end position="303"/>
    </location>
</feature>
<feature type="compositionally biased region" description="Polar residues" evidence="1">
    <location>
        <begin position="222"/>
        <end position="233"/>
    </location>
</feature>
<sequence>MDFHSLTRRQLQTLCKRNRIPANLTNVAMADALSALPVVEGMDEISPAAKSVAAAGGGGASTCRRTTATATRRRTRQTPAKLMETLDFSGSGEEVGRGFLNGEQYLNNLTHHATPAPPPDAAALTLGGAAQGTRRSTRLAIKNSALVGKNNANADDDSNRLQTVVKKMDFGEARKGQEDSSAYDWDLVAESLRGIDLNEKPKDGLLEKSNVDGDRAAWSAKYDSSVTPNQNQNRESEIEGAGAADICSDDVSKEDDRDEVTKTHNTFEVVEELDSANNHVVAATEDDRINNEGDNASREKIEAGEEELDANNDDTTAPEDNIDHMTDGNANVNVAREEEVMESKLDPYQTETNNDVEECSLDGEKDVNYENLYPLGMDALLDAGFSAVTESSEVVEATSEKQQDVVVVGSGVAAVELPAIMESMVADGGTLEEAKLAEKFNDMELNDFGLNSSSVTTESAGANAVVALEQRLVADYTVVEMENKVDEQEEKALTNIYLECSTEPNQKEHTAAVTADSNDNLCINANFNSLRSPVSNISSVSSPNPGKKNTPLLQKSAGRKTPSTSAKRMIITKVLDENKENNIIGNCGTNLMMTSPAKEKNEKKGSLFPMDPWKDASLGKLKKELKTRLEKANNKGNDKACTRPALQALTEN</sequence>
<feature type="compositionally biased region" description="Low complexity" evidence="1">
    <location>
        <begin position="533"/>
        <end position="545"/>
    </location>
</feature>
<feature type="compositionally biased region" description="Low complexity" evidence="1">
    <location>
        <begin position="61"/>
        <end position="70"/>
    </location>
</feature>
<dbReference type="EMBL" id="CATKSE010000001">
    <property type="protein sequence ID" value="CAI9087074.1"/>
    <property type="molecule type" value="Genomic_DNA"/>
</dbReference>
<evidence type="ECO:0000313" key="3">
    <source>
        <dbReference type="Proteomes" id="UP001161247"/>
    </source>
</evidence>
<feature type="region of interest" description="Disordered" evidence="1">
    <location>
        <begin position="219"/>
        <end position="261"/>
    </location>
</feature>
<organism evidence="2 3">
    <name type="scientific">Oldenlandia corymbosa var. corymbosa</name>
    <dbReference type="NCBI Taxonomy" id="529605"/>
    <lineage>
        <taxon>Eukaryota</taxon>
        <taxon>Viridiplantae</taxon>
        <taxon>Streptophyta</taxon>
        <taxon>Embryophyta</taxon>
        <taxon>Tracheophyta</taxon>
        <taxon>Spermatophyta</taxon>
        <taxon>Magnoliopsida</taxon>
        <taxon>eudicotyledons</taxon>
        <taxon>Gunneridae</taxon>
        <taxon>Pentapetalae</taxon>
        <taxon>asterids</taxon>
        <taxon>lamiids</taxon>
        <taxon>Gentianales</taxon>
        <taxon>Rubiaceae</taxon>
        <taxon>Rubioideae</taxon>
        <taxon>Spermacoceae</taxon>
        <taxon>Hedyotis-Oldenlandia complex</taxon>
        <taxon>Oldenlandia</taxon>
    </lineage>
</organism>
<feature type="region of interest" description="Disordered" evidence="1">
    <location>
        <begin position="53"/>
        <end position="76"/>
    </location>
</feature>
<gene>
    <name evidence="2" type="ORF">OLC1_LOCUS25005</name>
</gene>
<protein>
    <submittedName>
        <fullName evidence="2">OLC1v1021045C1</fullName>
    </submittedName>
</protein>
<dbReference type="Proteomes" id="UP001161247">
    <property type="component" value="Unassembled WGS sequence"/>
</dbReference>
<reference evidence="2" key="1">
    <citation type="submission" date="2023-03" db="EMBL/GenBank/DDBJ databases">
        <authorList>
            <person name="Julca I."/>
        </authorList>
    </citation>
    <scope>NUCLEOTIDE SEQUENCE</scope>
</reference>
<dbReference type="PANTHER" id="PTHR33621:SF2">
    <property type="entry name" value="RIBOSOMAL L1 DOMAIN-CONTAINING PROTEIN"/>
    <property type="match status" value="1"/>
</dbReference>
<evidence type="ECO:0000313" key="2">
    <source>
        <dbReference type="EMBL" id="CAI9087074.1"/>
    </source>
</evidence>
<evidence type="ECO:0000256" key="1">
    <source>
        <dbReference type="SAM" id="MobiDB-lite"/>
    </source>
</evidence>
<dbReference type="AlphaFoldDB" id="A0AAV1BUT9"/>